<dbReference type="Pfam" id="PF13624">
    <property type="entry name" value="SurA_N_3"/>
    <property type="match status" value="1"/>
</dbReference>
<evidence type="ECO:0000313" key="4">
    <source>
        <dbReference type="Proteomes" id="UP000236340"/>
    </source>
</evidence>
<comment type="caution">
    <text evidence="3">The sequence shown here is derived from an EMBL/GenBank/DDBJ whole genome shotgun (WGS) entry which is preliminary data.</text>
</comment>
<dbReference type="AlphaFoldDB" id="A0A2K2HB18"/>
<dbReference type="Gene3D" id="1.10.4030.10">
    <property type="entry name" value="Porin chaperone SurA, peptide-binding domain"/>
    <property type="match status" value="1"/>
</dbReference>
<dbReference type="InterPro" id="IPR027304">
    <property type="entry name" value="Trigger_fact/SurA_dom_sf"/>
</dbReference>
<organism evidence="3 4">
    <name type="scientific">Geothermobacter hydrogeniphilus</name>
    <dbReference type="NCBI Taxonomy" id="1969733"/>
    <lineage>
        <taxon>Bacteria</taxon>
        <taxon>Pseudomonadati</taxon>
        <taxon>Thermodesulfobacteriota</taxon>
        <taxon>Desulfuromonadia</taxon>
        <taxon>Desulfuromonadales</taxon>
        <taxon>Geothermobacteraceae</taxon>
        <taxon>Geothermobacter</taxon>
    </lineage>
</organism>
<protein>
    <submittedName>
        <fullName evidence="3">Foldase</fullName>
    </submittedName>
</protein>
<dbReference type="GO" id="GO:0003755">
    <property type="term" value="F:peptidyl-prolyl cis-trans isomerase activity"/>
    <property type="evidence" value="ECO:0007669"/>
    <property type="project" value="UniProtKB-KW"/>
</dbReference>
<evidence type="ECO:0000313" key="3">
    <source>
        <dbReference type="EMBL" id="PNU20423.1"/>
    </source>
</evidence>
<dbReference type="PANTHER" id="PTHR47245">
    <property type="entry name" value="PEPTIDYLPROLYL ISOMERASE"/>
    <property type="match status" value="1"/>
</dbReference>
<dbReference type="SUPFAM" id="SSF54534">
    <property type="entry name" value="FKBP-like"/>
    <property type="match status" value="1"/>
</dbReference>
<dbReference type="Proteomes" id="UP000236340">
    <property type="component" value="Unassembled WGS sequence"/>
</dbReference>
<reference evidence="3 4" key="1">
    <citation type="journal article" date="2018" name="Genome Announc.">
        <title>Genome Sequence of Geothermobacter sp. HR-1 Iron Reducer from the Loihi Seamount.</title>
        <authorList>
            <person name="Smith H."/>
            <person name="Abuyen K."/>
            <person name="Tremblay J."/>
            <person name="Savalia P."/>
            <person name="Perez-Rodriguez I."/>
            <person name="Emerson D."/>
            <person name="Tully B."/>
            <person name="Amend J."/>
        </authorList>
    </citation>
    <scope>NUCLEOTIDE SEQUENCE [LARGE SCALE GENOMIC DNA]</scope>
    <source>
        <strain evidence="3 4">HR-1</strain>
    </source>
</reference>
<proteinExistence type="predicted"/>
<dbReference type="InterPro" id="IPR046357">
    <property type="entry name" value="PPIase_dom_sf"/>
</dbReference>
<sequence>MVACRAEMKVFRVFNRLLFFSILLAMLLSGCREEGPGRSPVLLRVDGREVTLARFNRSFERTLPGEEQLSPEQRRTLRRSYLGQVVDRELALAEADRLDVVVTPSEVEQALEETTSDYTPQEFERQLREQDLSRDDWRRRLAEGLRIEKVIALAAYSGVRVSESEVAAYYKNHRDQFNRPQQVRARQLVVAERETGERLLGRLRQGEDFADLARRYSLSPDGEQGGELGWFARGQMPPEFDAVVFKLAVGRISGLVKSPYGYHLFLVEERRPAKKLKLEEAAPEIRKELQRDAEQRAYQTWLVNLRKRAEIEVNLDLLDETDGD</sequence>
<dbReference type="PANTHER" id="PTHR47245:SF2">
    <property type="entry name" value="PEPTIDYL-PROLYL CIS-TRANS ISOMERASE HP_0175-RELATED"/>
    <property type="match status" value="1"/>
</dbReference>
<dbReference type="SUPFAM" id="SSF109998">
    <property type="entry name" value="Triger factor/SurA peptide-binding domain-like"/>
    <property type="match status" value="1"/>
</dbReference>
<dbReference type="InterPro" id="IPR050245">
    <property type="entry name" value="PrsA_foldase"/>
</dbReference>
<keyword evidence="1" id="KW-0697">Rotamase</keyword>
<dbReference type="InterPro" id="IPR000297">
    <property type="entry name" value="PPIase_PpiC"/>
</dbReference>
<dbReference type="EMBL" id="PPFX01000013">
    <property type="protein sequence ID" value="PNU20423.1"/>
    <property type="molecule type" value="Genomic_DNA"/>
</dbReference>
<evidence type="ECO:0000256" key="1">
    <source>
        <dbReference type="PROSITE-ProRule" id="PRU00278"/>
    </source>
</evidence>
<accession>A0A2K2HB18</accession>
<feature type="domain" description="PpiC" evidence="2">
    <location>
        <begin position="180"/>
        <end position="269"/>
    </location>
</feature>
<dbReference type="Gene3D" id="3.10.50.40">
    <property type="match status" value="1"/>
</dbReference>
<gene>
    <name evidence="3" type="ORF">C2E25_07625</name>
</gene>
<dbReference type="PROSITE" id="PS50198">
    <property type="entry name" value="PPIC_PPIASE_2"/>
    <property type="match status" value="1"/>
</dbReference>
<dbReference type="PROSITE" id="PS51257">
    <property type="entry name" value="PROKAR_LIPOPROTEIN"/>
    <property type="match status" value="1"/>
</dbReference>
<dbReference type="Pfam" id="PF13145">
    <property type="entry name" value="Rotamase_2"/>
    <property type="match status" value="1"/>
</dbReference>
<keyword evidence="1" id="KW-0413">Isomerase</keyword>
<evidence type="ECO:0000259" key="2">
    <source>
        <dbReference type="PROSITE" id="PS50198"/>
    </source>
</evidence>
<name>A0A2K2HB18_9BACT</name>